<feature type="transmembrane region" description="Helical" evidence="10">
    <location>
        <begin position="12"/>
        <end position="30"/>
    </location>
</feature>
<evidence type="ECO:0000256" key="2">
    <source>
        <dbReference type="ARBA" id="ARBA00007400"/>
    </source>
</evidence>
<evidence type="ECO:0000259" key="11">
    <source>
        <dbReference type="Pfam" id="PF01757"/>
    </source>
</evidence>
<evidence type="ECO:0000256" key="5">
    <source>
        <dbReference type="ARBA" id="ARBA00022692"/>
    </source>
</evidence>
<dbReference type="GO" id="GO:0016746">
    <property type="term" value="F:acyltransferase activity"/>
    <property type="evidence" value="ECO:0007669"/>
    <property type="project" value="UniProtKB-KW"/>
</dbReference>
<evidence type="ECO:0000256" key="9">
    <source>
        <dbReference type="SAM" id="MobiDB-lite"/>
    </source>
</evidence>
<dbReference type="PANTHER" id="PTHR23028:SF53">
    <property type="entry name" value="ACYL_TRANSF_3 DOMAIN-CONTAINING PROTEIN"/>
    <property type="match status" value="1"/>
</dbReference>
<evidence type="ECO:0000313" key="12">
    <source>
        <dbReference type="EMBL" id="MED1204696.1"/>
    </source>
</evidence>
<dbReference type="Pfam" id="PF01757">
    <property type="entry name" value="Acyl_transf_3"/>
    <property type="match status" value="1"/>
</dbReference>
<feature type="region of interest" description="Disordered" evidence="9">
    <location>
        <begin position="419"/>
        <end position="445"/>
    </location>
</feature>
<comment type="similarity">
    <text evidence="2">Belongs to the acyltransferase 3 family.</text>
</comment>
<comment type="caution">
    <text evidence="12">The sequence shown here is derived from an EMBL/GenBank/DDBJ whole genome shotgun (WGS) entry which is preliminary data.</text>
</comment>
<keyword evidence="7 10" id="KW-0472">Membrane</keyword>
<gene>
    <name evidence="12" type="ORF">P4T90_16745</name>
</gene>
<dbReference type="SUPFAM" id="SSF52266">
    <property type="entry name" value="SGNH hydrolase"/>
    <property type="match status" value="1"/>
</dbReference>
<organism evidence="12 13">
    <name type="scientific">Heyndrickxia acidicola</name>
    <dbReference type="NCBI Taxonomy" id="209389"/>
    <lineage>
        <taxon>Bacteria</taxon>
        <taxon>Bacillati</taxon>
        <taxon>Bacillota</taxon>
        <taxon>Bacilli</taxon>
        <taxon>Bacillales</taxon>
        <taxon>Bacillaceae</taxon>
        <taxon>Heyndrickxia</taxon>
    </lineage>
</organism>
<dbReference type="InterPro" id="IPR002656">
    <property type="entry name" value="Acyl_transf_3_dom"/>
</dbReference>
<feature type="transmembrane region" description="Helical" evidence="10">
    <location>
        <begin position="235"/>
        <end position="253"/>
    </location>
</feature>
<accession>A0ABU6ML50</accession>
<keyword evidence="3" id="KW-1003">Cell membrane</keyword>
<keyword evidence="8 12" id="KW-0012">Acyltransferase</keyword>
<evidence type="ECO:0000256" key="6">
    <source>
        <dbReference type="ARBA" id="ARBA00022989"/>
    </source>
</evidence>
<feature type="transmembrane region" description="Helical" evidence="10">
    <location>
        <begin position="149"/>
        <end position="165"/>
    </location>
</feature>
<protein>
    <submittedName>
        <fullName evidence="12">Acyltransferase family protein</fullName>
    </submittedName>
</protein>
<feature type="transmembrane region" description="Helical" evidence="10">
    <location>
        <begin position="265"/>
        <end position="284"/>
    </location>
</feature>
<feature type="transmembrane region" description="Helical" evidence="10">
    <location>
        <begin position="170"/>
        <end position="189"/>
    </location>
</feature>
<evidence type="ECO:0000256" key="4">
    <source>
        <dbReference type="ARBA" id="ARBA00022679"/>
    </source>
</evidence>
<dbReference type="PANTHER" id="PTHR23028">
    <property type="entry name" value="ACETYLTRANSFERASE"/>
    <property type="match status" value="1"/>
</dbReference>
<dbReference type="CDD" id="cd01840">
    <property type="entry name" value="SGNH_hydrolase_yrhL_like"/>
    <property type="match status" value="1"/>
</dbReference>
<dbReference type="RefSeq" id="WP_066268334.1">
    <property type="nucleotide sequence ID" value="NZ_JARMAB010000025.1"/>
</dbReference>
<evidence type="ECO:0000256" key="1">
    <source>
        <dbReference type="ARBA" id="ARBA00004651"/>
    </source>
</evidence>
<feature type="transmembrane region" description="Helical" evidence="10">
    <location>
        <begin position="36"/>
        <end position="58"/>
    </location>
</feature>
<dbReference type="InterPro" id="IPR036514">
    <property type="entry name" value="SGNH_hydro_sf"/>
</dbReference>
<dbReference type="Proteomes" id="UP001341444">
    <property type="component" value="Unassembled WGS sequence"/>
</dbReference>
<keyword evidence="13" id="KW-1185">Reference proteome</keyword>
<evidence type="ECO:0000256" key="3">
    <source>
        <dbReference type="ARBA" id="ARBA00022475"/>
    </source>
</evidence>
<feature type="transmembrane region" description="Helical" evidence="10">
    <location>
        <begin position="328"/>
        <end position="350"/>
    </location>
</feature>
<feature type="domain" description="Acyltransferase 3" evidence="11">
    <location>
        <begin position="10"/>
        <end position="342"/>
    </location>
</feature>
<keyword evidence="5 10" id="KW-0812">Transmembrane</keyword>
<feature type="transmembrane region" description="Helical" evidence="10">
    <location>
        <begin position="378"/>
        <end position="398"/>
    </location>
</feature>
<feature type="compositionally biased region" description="Basic and acidic residues" evidence="9">
    <location>
        <begin position="436"/>
        <end position="445"/>
    </location>
</feature>
<feature type="transmembrane region" description="Helical" evidence="10">
    <location>
        <begin position="79"/>
        <end position="98"/>
    </location>
</feature>
<name>A0ABU6ML50_9BACI</name>
<reference evidence="12 13" key="1">
    <citation type="submission" date="2023-03" db="EMBL/GenBank/DDBJ databases">
        <title>Bacillus Genome Sequencing.</title>
        <authorList>
            <person name="Dunlap C."/>
        </authorList>
    </citation>
    <scope>NUCLEOTIDE SEQUENCE [LARGE SCALE GENOMIC DNA]</scope>
    <source>
        <strain evidence="12 13">B-23453</strain>
    </source>
</reference>
<dbReference type="Gene3D" id="3.40.50.1110">
    <property type="entry name" value="SGNH hydrolase"/>
    <property type="match status" value="1"/>
</dbReference>
<comment type="subcellular location">
    <subcellularLocation>
        <location evidence="1">Cell membrane</location>
        <topology evidence="1">Multi-pass membrane protein</topology>
    </subcellularLocation>
</comment>
<keyword evidence="6 10" id="KW-1133">Transmembrane helix</keyword>
<proteinExistence type="inferred from homology"/>
<evidence type="ECO:0000256" key="7">
    <source>
        <dbReference type="ARBA" id="ARBA00023136"/>
    </source>
</evidence>
<keyword evidence="4" id="KW-0808">Transferase</keyword>
<evidence type="ECO:0000256" key="10">
    <source>
        <dbReference type="SAM" id="Phobius"/>
    </source>
</evidence>
<dbReference type="EMBL" id="JARMAB010000025">
    <property type="protein sequence ID" value="MED1204696.1"/>
    <property type="molecule type" value="Genomic_DNA"/>
</dbReference>
<evidence type="ECO:0000256" key="8">
    <source>
        <dbReference type="ARBA" id="ARBA00023315"/>
    </source>
</evidence>
<evidence type="ECO:0000313" key="13">
    <source>
        <dbReference type="Proteomes" id="UP001341444"/>
    </source>
</evidence>
<dbReference type="InterPro" id="IPR050879">
    <property type="entry name" value="Acyltransferase_3"/>
</dbReference>
<sequence>MEKARSHRYIHSLDGLRALAVIAVITYHFNPTWLQGGFLGVDLFFVLSGYLITSILLNEYNQNGRLSLKRFWMGRVRRLFPAAYTMIILVVIFCLLFNRHLLALLKGDAISSLFYTSNWWFIFHKVSYFDSFGSPSPLKNLWSLAIEEQFYLIWPFLLLLGFAFFKKRAFALIILCGAFCSAVCMFILYHPGADPSRIYYGTDTRSFELLIGGYLAMVWPINQLTSNKLPVPAKILLDAAGTASLVILLYSLVDTNEYTPFLYEGGMFLFSINTAIFLSCISHPGSFLGKIFSWKPLRWIGTRSYGFYLWHYPIIVLTTPVSEIGNPVMWHVILQIIATILITEASYRLIELPIRKQGFKPFLQASFGGASVHKTTRFLIPGVLFLFIIGLAIPASVFKGPQVQTDHQPVQLAISHNSLADNHDSGTKLEVPQNGKSRDEKKQAGPEKILAMGDSVMLDITKDLLKTHGNITIDGKVGRQVSDALKLANDYRSFNSTNAAVVIELGTNGYFTSDQIHSLLDDFHHAHIFLVNTRVPRPWEAAVNKSLSQVDDELANVTLVDWHAVAISHPDYFTPDGVHLNTKGSLALTKLINSTMASFYVEKNTVG</sequence>